<keyword evidence="2" id="KW-0479">Metal-binding</keyword>
<keyword evidence="3" id="KW-0408">Iron</keyword>
<accession>A0A2V3UEY1</accession>
<name>A0A2V3UEY1_9HYPH</name>
<evidence type="ECO:0000256" key="4">
    <source>
        <dbReference type="ARBA" id="ARBA00023014"/>
    </source>
</evidence>
<evidence type="ECO:0000256" key="2">
    <source>
        <dbReference type="ARBA" id="ARBA00022723"/>
    </source>
</evidence>
<keyword evidence="4" id="KW-0411">Iron-sulfur</keyword>
<dbReference type="Proteomes" id="UP000248021">
    <property type="component" value="Unassembled WGS sequence"/>
</dbReference>
<protein>
    <submittedName>
        <fullName evidence="6">Naphthalene 1,2-dioxygenase system ferredoxin subunit</fullName>
    </submittedName>
</protein>
<dbReference type="InterPro" id="IPR017941">
    <property type="entry name" value="Rieske_2Fe-2S"/>
</dbReference>
<evidence type="ECO:0000313" key="7">
    <source>
        <dbReference type="Proteomes" id="UP000248021"/>
    </source>
</evidence>
<evidence type="ECO:0000256" key="1">
    <source>
        <dbReference type="ARBA" id="ARBA00022714"/>
    </source>
</evidence>
<gene>
    <name evidence="6" type="ORF">C7450_102354</name>
</gene>
<evidence type="ECO:0000259" key="5">
    <source>
        <dbReference type="PROSITE" id="PS51296"/>
    </source>
</evidence>
<dbReference type="OrthoDB" id="9800167at2"/>
<organism evidence="6 7">
    <name type="scientific">Chelatococcus asaccharovorans</name>
    <dbReference type="NCBI Taxonomy" id="28210"/>
    <lineage>
        <taxon>Bacteria</taxon>
        <taxon>Pseudomonadati</taxon>
        <taxon>Pseudomonadota</taxon>
        <taxon>Alphaproteobacteria</taxon>
        <taxon>Hyphomicrobiales</taxon>
        <taxon>Chelatococcaceae</taxon>
        <taxon>Chelatococcus</taxon>
    </lineage>
</organism>
<keyword evidence="7" id="KW-1185">Reference proteome</keyword>
<feature type="domain" description="Rieske" evidence="5">
    <location>
        <begin position="3"/>
        <end position="100"/>
    </location>
</feature>
<sequence>MTWVRVATTAAVPLGEMLGVSVNGFKLAIYHLDDDSFRATQNVCTHEFALLSDGWLEGSEVECPLHAGRFDVRTGRALCEPLKRDIAVFAVEVRDGEIFVALPQ</sequence>
<dbReference type="PROSITE" id="PS51296">
    <property type="entry name" value="RIESKE"/>
    <property type="match status" value="1"/>
</dbReference>
<reference evidence="6 7" key="1">
    <citation type="submission" date="2018-05" db="EMBL/GenBank/DDBJ databases">
        <title>Genomic Encyclopedia of Type Strains, Phase IV (KMG-IV): sequencing the most valuable type-strain genomes for metagenomic binning, comparative biology and taxonomic classification.</title>
        <authorList>
            <person name="Goeker M."/>
        </authorList>
    </citation>
    <scope>NUCLEOTIDE SEQUENCE [LARGE SCALE GENOMIC DNA]</scope>
    <source>
        <strain evidence="6 7">DSM 6462</strain>
    </source>
</reference>
<dbReference type="EMBL" id="QJJK01000002">
    <property type="protein sequence ID" value="PXW63438.1"/>
    <property type="molecule type" value="Genomic_DNA"/>
</dbReference>
<keyword evidence="6" id="KW-0223">Dioxygenase</keyword>
<dbReference type="CDD" id="cd03528">
    <property type="entry name" value="Rieske_RO_ferredoxin"/>
    <property type="match status" value="1"/>
</dbReference>
<evidence type="ECO:0000256" key="3">
    <source>
        <dbReference type="ARBA" id="ARBA00023004"/>
    </source>
</evidence>
<evidence type="ECO:0000313" key="6">
    <source>
        <dbReference type="EMBL" id="PXW63438.1"/>
    </source>
</evidence>
<keyword evidence="1" id="KW-0001">2Fe-2S</keyword>
<dbReference type="SUPFAM" id="SSF50022">
    <property type="entry name" value="ISP domain"/>
    <property type="match status" value="1"/>
</dbReference>
<keyword evidence="6" id="KW-0560">Oxidoreductase</keyword>
<dbReference type="GO" id="GO:0051537">
    <property type="term" value="F:2 iron, 2 sulfur cluster binding"/>
    <property type="evidence" value="ECO:0007669"/>
    <property type="project" value="UniProtKB-KW"/>
</dbReference>
<dbReference type="GO" id="GO:0051213">
    <property type="term" value="F:dioxygenase activity"/>
    <property type="evidence" value="ECO:0007669"/>
    <property type="project" value="UniProtKB-KW"/>
</dbReference>
<dbReference type="AlphaFoldDB" id="A0A2V3UEY1"/>
<dbReference type="Pfam" id="PF00355">
    <property type="entry name" value="Rieske"/>
    <property type="match status" value="1"/>
</dbReference>
<dbReference type="RefSeq" id="WP_110373578.1">
    <property type="nucleotide sequence ID" value="NZ_CAKNFM010000002.1"/>
</dbReference>
<dbReference type="InterPro" id="IPR036922">
    <property type="entry name" value="Rieske_2Fe-2S_sf"/>
</dbReference>
<proteinExistence type="predicted"/>
<comment type="caution">
    <text evidence="6">The sequence shown here is derived from an EMBL/GenBank/DDBJ whole genome shotgun (WGS) entry which is preliminary data.</text>
</comment>
<dbReference type="Gene3D" id="2.102.10.10">
    <property type="entry name" value="Rieske [2Fe-2S] iron-sulphur domain"/>
    <property type="match status" value="1"/>
</dbReference>
<dbReference type="GO" id="GO:0046872">
    <property type="term" value="F:metal ion binding"/>
    <property type="evidence" value="ECO:0007669"/>
    <property type="project" value="UniProtKB-KW"/>
</dbReference>